<gene>
    <name evidence="3" type="ORF">FN846DRAFT_942714</name>
</gene>
<keyword evidence="4" id="KW-1185">Reference proteome</keyword>
<dbReference type="Pfam" id="PF12222">
    <property type="entry name" value="PNGaseA"/>
    <property type="match status" value="1"/>
</dbReference>
<comment type="caution">
    <text evidence="3">The sequence shown here is derived from an EMBL/GenBank/DDBJ whole genome shotgun (WGS) entry which is preliminary data.</text>
</comment>
<proteinExistence type="predicted"/>
<dbReference type="InterPro" id="IPR021102">
    <property type="entry name" value="PNGase_A"/>
</dbReference>
<protein>
    <submittedName>
        <fullName evidence="3">Peptide N-acetyl-beta-D-glucosaminyl asparaginase amidase A-domain-containing protein</fullName>
    </submittedName>
</protein>
<dbReference type="Pfam" id="PF25156">
    <property type="entry name" value="PNGase_A_C"/>
    <property type="match status" value="1"/>
</dbReference>
<evidence type="ECO:0000313" key="4">
    <source>
        <dbReference type="Proteomes" id="UP000326924"/>
    </source>
</evidence>
<dbReference type="Proteomes" id="UP000326924">
    <property type="component" value="Unassembled WGS sequence"/>
</dbReference>
<evidence type="ECO:0000256" key="1">
    <source>
        <dbReference type="SAM" id="Phobius"/>
    </source>
</evidence>
<sequence length="662" mass="72824">MKSIKYSVLPSAGQPRKPKTKLYPLYLLLALFGGFSFYLFAPSSIRDGVSEAQPGLSPRQINILREACNLRFWKRRVLSYCQEPAWIIPEVTEADRAPLRVFEVYTPPRASPQSLAGSAEEQAAMGAKGKECQQVLMEHTFGFSYGQPFVGEYIPPTDCEWTNVLFNLTVTSKGRQYDRLGLLFLGDIEVWRTSTAEPTSYGIVFSYVKDMTHLTSLLRRPQKIIFDLGNLVNDVYTGSFKATLTATFYSPHPISPSKPADIILPISAQRSSQNQPSHFSLPEDRAIVSPKLPPNTIRAVVSITATGNADEEFWYTNVPTEYTSTFLDSAGILPGYGPFRELQVLIDSRPAGYIFPEITVFTGGIVPTLWRPIVAPGTYNLPEYEVDISPFLPILLDGAGNHTIELVVNSYDTTTHSISTAIGTDWLVSGRVHIWTDPSPSWRTTGTLHLYNTPTITATITPSLTTENGVNTSLSLTFSAARNLAVATTLQTSQGKQTAAWTQSLQWSAMTYFSSGGNRQLVSISISGSESTSYDSRSWSQDPFVLDTVYIPATDYFTIDANLRMGMQNSGIKSFSEPTTTGKLRTRLSAQASWRSDQGGNGTTSQVWGELRTLENDEGVASYGRAVEAVDGAVKEDWERINGAASGAWTQGREMVEELLGA</sequence>
<accession>A0A5J5F0A5</accession>
<keyword evidence="1" id="KW-0812">Transmembrane</keyword>
<reference evidence="3 4" key="1">
    <citation type="submission" date="2019-09" db="EMBL/GenBank/DDBJ databases">
        <title>Draft genome of the ectomycorrhizal ascomycete Sphaerosporella brunnea.</title>
        <authorList>
            <consortium name="DOE Joint Genome Institute"/>
            <person name="Benucci G.M."/>
            <person name="Marozzi G."/>
            <person name="Antonielli L."/>
            <person name="Sanchez S."/>
            <person name="Marco P."/>
            <person name="Wang X."/>
            <person name="Falini L.B."/>
            <person name="Barry K."/>
            <person name="Haridas S."/>
            <person name="Lipzen A."/>
            <person name="Labutti K."/>
            <person name="Grigoriev I.V."/>
            <person name="Murat C."/>
            <person name="Martin F."/>
            <person name="Albertini E."/>
            <person name="Donnini D."/>
            <person name="Bonito G."/>
        </authorList>
    </citation>
    <scope>NUCLEOTIDE SEQUENCE [LARGE SCALE GENOMIC DNA]</scope>
    <source>
        <strain evidence="3 4">Sb_GMNB300</strain>
    </source>
</reference>
<keyword evidence="1" id="KW-0472">Membrane</keyword>
<name>A0A5J5F0A5_9PEZI</name>
<dbReference type="InParanoid" id="A0A5J5F0A5"/>
<dbReference type="OrthoDB" id="1612078at2759"/>
<dbReference type="PANTHER" id="PTHR31104">
    <property type="entry name" value="PEPTIDE-N4-(N-ACETYL-BETA-GLUCOSAMINYL)ASPARAGINE AMIDASE A PROTEIN"/>
    <property type="match status" value="1"/>
</dbReference>
<dbReference type="InterPro" id="IPR056948">
    <property type="entry name" value="PNGaseA_N"/>
</dbReference>
<organism evidence="3 4">
    <name type="scientific">Sphaerosporella brunnea</name>
    <dbReference type="NCBI Taxonomy" id="1250544"/>
    <lineage>
        <taxon>Eukaryota</taxon>
        <taxon>Fungi</taxon>
        <taxon>Dikarya</taxon>
        <taxon>Ascomycota</taxon>
        <taxon>Pezizomycotina</taxon>
        <taxon>Pezizomycetes</taxon>
        <taxon>Pezizales</taxon>
        <taxon>Pyronemataceae</taxon>
        <taxon>Sphaerosporella</taxon>
    </lineage>
</organism>
<evidence type="ECO:0000259" key="2">
    <source>
        <dbReference type="Pfam" id="PF12222"/>
    </source>
</evidence>
<feature type="domain" description="Peptide N-acetyl-beta-D-glucosaminyl asparaginase amidase A N-terminal" evidence="2">
    <location>
        <begin position="128"/>
        <end position="447"/>
    </location>
</feature>
<evidence type="ECO:0000313" key="3">
    <source>
        <dbReference type="EMBL" id="KAA8909293.1"/>
    </source>
</evidence>
<dbReference type="AlphaFoldDB" id="A0A5J5F0A5"/>
<feature type="transmembrane region" description="Helical" evidence="1">
    <location>
        <begin position="21"/>
        <end position="41"/>
    </location>
</feature>
<dbReference type="EMBL" id="VXIS01000059">
    <property type="protein sequence ID" value="KAA8909293.1"/>
    <property type="molecule type" value="Genomic_DNA"/>
</dbReference>
<keyword evidence="1" id="KW-1133">Transmembrane helix</keyword>